<dbReference type="AlphaFoldDB" id="A0A673AGZ6"/>
<reference evidence="7" key="3">
    <citation type="submission" date="2025-09" db="UniProtKB">
        <authorList>
            <consortium name="Ensembl"/>
        </authorList>
    </citation>
    <scope>IDENTIFICATION</scope>
</reference>
<evidence type="ECO:0000256" key="1">
    <source>
        <dbReference type="ARBA" id="ARBA00004328"/>
    </source>
</evidence>
<keyword evidence="2 5" id="KW-0768">Sushi</keyword>
<evidence type="ECO:0000256" key="3">
    <source>
        <dbReference type="ARBA" id="ARBA00022729"/>
    </source>
</evidence>
<feature type="domain" description="Sushi" evidence="6">
    <location>
        <begin position="44"/>
        <end position="103"/>
    </location>
</feature>
<evidence type="ECO:0000256" key="2">
    <source>
        <dbReference type="ARBA" id="ARBA00022659"/>
    </source>
</evidence>
<dbReference type="Proteomes" id="UP000472271">
    <property type="component" value="Chromosome 17"/>
</dbReference>
<dbReference type="CDD" id="cd00033">
    <property type="entry name" value="CCP"/>
    <property type="match status" value="4"/>
</dbReference>
<dbReference type="Pfam" id="PF00084">
    <property type="entry name" value="Sushi"/>
    <property type="match status" value="4"/>
</dbReference>
<name>A0A673AGZ6_9TELE</name>
<dbReference type="Ensembl" id="ENSSORT00005029419.1">
    <property type="protein sequence ID" value="ENSSORP00005028606.1"/>
    <property type="gene ID" value="ENSSORG00005013688.1"/>
</dbReference>
<evidence type="ECO:0000256" key="5">
    <source>
        <dbReference type="PROSITE-ProRule" id="PRU00302"/>
    </source>
</evidence>
<reference evidence="7" key="1">
    <citation type="submission" date="2019-06" db="EMBL/GenBank/DDBJ databases">
        <authorList>
            <consortium name="Wellcome Sanger Institute Data Sharing"/>
        </authorList>
    </citation>
    <scope>NUCLEOTIDE SEQUENCE [LARGE SCALE GENOMIC DNA]</scope>
</reference>
<protein>
    <recommendedName>
        <fullName evidence="6">Sushi domain-containing protein</fullName>
    </recommendedName>
</protein>
<accession>A0A673AGZ6</accession>
<comment type="subcellular location">
    <subcellularLocation>
        <location evidence="1">Virion</location>
    </subcellularLocation>
</comment>
<dbReference type="SUPFAM" id="SSF57535">
    <property type="entry name" value="Complement control module/SCR domain"/>
    <property type="match status" value="4"/>
</dbReference>
<reference evidence="7" key="2">
    <citation type="submission" date="2025-08" db="UniProtKB">
        <authorList>
            <consortium name="Ensembl"/>
        </authorList>
    </citation>
    <scope>IDENTIFICATION</scope>
</reference>
<dbReference type="InterPro" id="IPR035976">
    <property type="entry name" value="Sushi/SCR/CCP_sf"/>
</dbReference>
<sequence>YTNFEIKQQIQETFLYEDKMLVTCVGIALFMWFPGALNAPRNEQSCLHPRLNDGFVVPKRKTYPSGSHLTYTCHEGLKPAVKGWWQQVTCQDGRWSHEPQCIHETACLPLHIPNGRYSVNSQGWYNGGDTISVTCDEGYEPKDLITDASCSEGQWTAVPVRQKPILKCTEPPKIPHAVITDLGYQDEFPPNATVHYKCEHGFSLEGGEATKTAHCSYGRWSDTPNCSKSDSSGDAPIDSIYNFCLLCQLFAQPFFFLSSLPLWNQTHNRSWTVEETNVFFLKYGCSTNFTLVGSDVVVCHSNGSWSTLPTCSGMCVQISTFVYYDTQWCVTVMALGPPSHLFRYVCTN</sequence>
<evidence type="ECO:0000259" key="6">
    <source>
        <dbReference type="PROSITE" id="PS50923"/>
    </source>
</evidence>
<evidence type="ECO:0000313" key="7">
    <source>
        <dbReference type="Ensembl" id="ENSSORP00005028606.1"/>
    </source>
</evidence>
<dbReference type="SMART" id="SM00032">
    <property type="entry name" value="CCP"/>
    <property type="match status" value="4"/>
</dbReference>
<proteinExistence type="predicted"/>
<evidence type="ECO:0000313" key="8">
    <source>
        <dbReference type="Proteomes" id="UP000472271"/>
    </source>
</evidence>
<dbReference type="InterPro" id="IPR051503">
    <property type="entry name" value="ComplSys_Reg/VirEntry_Med"/>
</dbReference>
<feature type="domain" description="Sushi" evidence="6">
    <location>
        <begin position="105"/>
        <end position="163"/>
    </location>
</feature>
<feature type="domain" description="Sushi" evidence="6">
    <location>
        <begin position="245"/>
        <end position="313"/>
    </location>
</feature>
<keyword evidence="4 5" id="KW-1015">Disulfide bond</keyword>
<comment type="caution">
    <text evidence="5">Lacks conserved residue(s) required for the propagation of feature annotation.</text>
</comment>
<organism evidence="7 8">
    <name type="scientific">Sphaeramia orbicularis</name>
    <name type="common">orbiculate cardinalfish</name>
    <dbReference type="NCBI Taxonomy" id="375764"/>
    <lineage>
        <taxon>Eukaryota</taxon>
        <taxon>Metazoa</taxon>
        <taxon>Chordata</taxon>
        <taxon>Craniata</taxon>
        <taxon>Vertebrata</taxon>
        <taxon>Euteleostomi</taxon>
        <taxon>Actinopterygii</taxon>
        <taxon>Neopterygii</taxon>
        <taxon>Teleostei</taxon>
        <taxon>Neoteleostei</taxon>
        <taxon>Acanthomorphata</taxon>
        <taxon>Gobiaria</taxon>
        <taxon>Kurtiformes</taxon>
        <taxon>Apogonoidei</taxon>
        <taxon>Apogonidae</taxon>
        <taxon>Apogoninae</taxon>
        <taxon>Sphaeramia</taxon>
    </lineage>
</organism>
<dbReference type="InterPro" id="IPR000436">
    <property type="entry name" value="Sushi_SCR_CCP_dom"/>
</dbReference>
<dbReference type="PROSITE" id="PS50923">
    <property type="entry name" value="SUSHI"/>
    <property type="match status" value="4"/>
</dbReference>
<feature type="domain" description="Sushi" evidence="6">
    <location>
        <begin position="166"/>
        <end position="228"/>
    </location>
</feature>
<keyword evidence="3" id="KW-0732">Signal</keyword>
<dbReference type="InParanoid" id="A0A673AGZ6"/>
<keyword evidence="8" id="KW-1185">Reference proteome</keyword>
<evidence type="ECO:0000256" key="4">
    <source>
        <dbReference type="ARBA" id="ARBA00023157"/>
    </source>
</evidence>
<dbReference type="PANTHER" id="PTHR45785">
    <property type="entry name" value="COMPLEMENT FACTOR H-RELATED"/>
    <property type="match status" value="1"/>
</dbReference>
<dbReference type="Gene3D" id="2.10.70.10">
    <property type="entry name" value="Complement Module, domain 1"/>
    <property type="match status" value="4"/>
</dbReference>
<dbReference type="PANTHER" id="PTHR45785:SF2">
    <property type="entry name" value="COMPLEMENT FACTOR H-RELATED"/>
    <property type="match status" value="1"/>
</dbReference>
<feature type="disulfide bond" evidence="5">
    <location>
        <begin position="107"/>
        <end position="150"/>
    </location>
</feature>